<keyword evidence="6 7" id="KW-0472">Membrane</keyword>
<organism evidence="9 10">
    <name type="scientific">Neolewinella litorea</name>
    <dbReference type="NCBI Taxonomy" id="2562452"/>
    <lineage>
        <taxon>Bacteria</taxon>
        <taxon>Pseudomonadati</taxon>
        <taxon>Bacteroidota</taxon>
        <taxon>Saprospiria</taxon>
        <taxon>Saprospirales</taxon>
        <taxon>Lewinellaceae</taxon>
        <taxon>Neolewinella</taxon>
    </lineage>
</organism>
<evidence type="ECO:0000256" key="6">
    <source>
        <dbReference type="ARBA" id="ARBA00023136"/>
    </source>
</evidence>
<dbReference type="AlphaFoldDB" id="A0A4S4NMZ9"/>
<dbReference type="OrthoDB" id="9813426at2"/>
<dbReference type="GO" id="GO:0005886">
    <property type="term" value="C:plasma membrane"/>
    <property type="evidence" value="ECO:0007669"/>
    <property type="project" value="UniProtKB-SubCell"/>
</dbReference>
<evidence type="ECO:0000256" key="4">
    <source>
        <dbReference type="ARBA" id="ARBA00022692"/>
    </source>
</evidence>
<keyword evidence="10" id="KW-1185">Reference proteome</keyword>
<dbReference type="EMBL" id="SRSF01000003">
    <property type="protein sequence ID" value="THH39748.1"/>
    <property type="molecule type" value="Genomic_DNA"/>
</dbReference>
<feature type="domain" description="VTT" evidence="8">
    <location>
        <begin position="47"/>
        <end position="170"/>
    </location>
</feature>
<feature type="transmembrane region" description="Helical" evidence="7">
    <location>
        <begin position="53"/>
        <end position="83"/>
    </location>
</feature>
<evidence type="ECO:0000256" key="5">
    <source>
        <dbReference type="ARBA" id="ARBA00022989"/>
    </source>
</evidence>
<evidence type="ECO:0000256" key="1">
    <source>
        <dbReference type="ARBA" id="ARBA00004651"/>
    </source>
</evidence>
<evidence type="ECO:0000259" key="8">
    <source>
        <dbReference type="Pfam" id="PF09335"/>
    </source>
</evidence>
<name>A0A4S4NMZ9_9BACT</name>
<dbReference type="Pfam" id="PF09335">
    <property type="entry name" value="VTT_dom"/>
    <property type="match status" value="1"/>
</dbReference>
<feature type="transmembrane region" description="Helical" evidence="7">
    <location>
        <begin position="184"/>
        <end position="206"/>
    </location>
</feature>
<dbReference type="PANTHER" id="PTHR30353:SF0">
    <property type="entry name" value="TRANSMEMBRANE PROTEIN"/>
    <property type="match status" value="1"/>
</dbReference>
<evidence type="ECO:0000256" key="7">
    <source>
        <dbReference type="RuleBase" id="RU367016"/>
    </source>
</evidence>
<dbReference type="RefSeq" id="WP_136458551.1">
    <property type="nucleotide sequence ID" value="NZ_SRSF01000003.1"/>
</dbReference>
<keyword evidence="3 7" id="KW-1003">Cell membrane</keyword>
<dbReference type="Proteomes" id="UP000308528">
    <property type="component" value="Unassembled WGS sequence"/>
</dbReference>
<keyword evidence="5 7" id="KW-1133">Transmembrane helix</keyword>
<dbReference type="PANTHER" id="PTHR30353">
    <property type="entry name" value="INNER MEMBRANE PROTEIN DEDA-RELATED"/>
    <property type="match status" value="1"/>
</dbReference>
<feature type="transmembrane region" description="Helical" evidence="7">
    <location>
        <begin position="20"/>
        <end position="41"/>
    </location>
</feature>
<comment type="similarity">
    <text evidence="2 7">Belongs to the DedA family.</text>
</comment>
<evidence type="ECO:0000313" key="10">
    <source>
        <dbReference type="Proteomes" id="UP000308528"/>
    </source>
</evidence>
<evidence type="ECO:0000256" key="3">
    <source>
        <dbReference type="ARBA" id="ARBA00022475"/>
    </source>
</evidence>
<dbReference type="InterPro" id="IPR032816">
    <property type="entry name" value="VTT_dom"/>
</dbReference>
<protein>
    <submittedName>
        <fullName evidence="9">DedA family protein</fullName>
    </submittedName>
</protein>
<proteinExistence type="inferred from homology"/>
<keyword evidence="4 7" id="KW-0812">Transmembrane</keyword>
<evidence type="ECO:0000256" key="2">
    <source>
        <dbReference type="ARBA" id="ARBA00010792"/>
    </source>
</evidence>
<evidence type="ECO:0000313" key="9">
    <source>
        <dbReference type="EMBL" id="THH39748.1"/>
    </source>
</evidence>
<comment type="subcellular location">
    <subcellularLocation>
        <location evidence="1 7">Cell membrane</location>
        <topology evidence="1 7">Multi-pass membrane protein</topology>
    </subcellularLocation>
</comment>
<feature type="transmembrane region" description="Helical" evidence="7">
    <location>
        <begin position="153"/>
        <end position="172"/>
    </location>
</feature>
<accession>A0A4S4NMZ9</accession>
<sequence>MGELADFFFHIDDSLRQATLLYPVATYGLLFAVIYTETAFFPLAPFFPGDGLLFAIGVLCAAALLNPWIIFGLLTIAATLGAWTGYRLGHRLGPVLFERFTWLNRKHYFRAHAFYRKFGATALFTSRFLPIVKALVPFIAGVSEMDAARFARYNFLSAALWVGSLVALGYFLGNVPFVRDHPSLLVIGLAAVFVTGLAVSAIVKLVRTYRQRRAGRTG</sequence>
<comment type="caution">
    <text evidence="9">The sequence shown here is derived from an EMBL/GenBank/DDBJ whole genome shotgun (WGS) entry which is preliminary data.</text>
</comment>
<dbReference type="InterPro" id="IPR032818">
    <property type="entry name" value="DedA-like"/>
</dbReference>
<reference evidence="9 10" key="1">
    <citation type="submission" date="2019-04" db="EMBL/GenBank/DDBJ databases">
        <title>Lewinella litorea sp. nov., isolated from a marine sand.</title>
        <authorList>
            <person name="Yoon J.-H."/>
        </authorList>
    </citation>
    <scope>NUCLEOTIDE SEQUENCE [LARGE SCALE GENOMIC DNA]</scope>
    <source>
        <strain evidence="9 10">HSMS-39</strain>
    </source>
</reference>
<gene>
    <name evidence="9" type="ORF">E4021_09025</name>
</gene>